<dbReference type="PANTHER" id="PTHR35983:SF1">
    <property type="entry name" value="UPF0166 PROTEIN TM_0021"/>
    <property type="match status" value="1"/>
</dbReference>
<reference evidence="2 3" key="1">
    <citation type="submission" date="2023-07" db="EMBL/GenBank/DDBJ databases">
        <title>Genomic Encyclopedia of Type Strains, Phase IV (KMG-IV): sequencing the most valuable type-strain genomes for metagenomic binning, comparative biology and taxonomic classification.</title>
        <authorList>
            <person name="Goeker M."/>
        </authorList>
    </citation>
    <scope>NUCLEOTIDE SEQUENCE [LARGE SCALE GENOMIC DNA]</scope>
    <source>
        <strain evidence="2 3">DSM 11549</strain>
    </source>
</reference>
<name>A0ABU0C862_9BRAD</name>
<dbReference type="InterPro" id="IPR003793">
    <property type="entry name" value="UPF0166"/>
</dbReference>
<comment type="similarity">
    <text evidence="1">Belongs to the UPF0166 family.</text>
</comment>
<protein>
    <submittedName>
        <fullName evidence="2">PII-like signaling protein</fullName>
    </submittedName>
</protein>
<dbReference type="InterPro" id="IPR015867">
    <property type="entry name" value="N-reg_PII/ATP_PRibTrfase_C"/>
</dbReference>
<gene>
    <name evidence="2" type="ORF">J2R99_002582</name>
</gene>
<comment type="caution">
    <text evidence="2">The sequence shown here is derived from an EMBL/GenBank/DDBJ whole genome shotgun (WGS) entry which is preliminary data.</text>
</comment>
<sequence>MPDTKDARLLRLFIGESDEHEGRPLYEAIVLKAREMGLAGATVLRGPMGFGRSSRLHTSKILRLSEDLPLIIEIVDTAERIESFVRAAEPMLGSGLVTLEKVEVVRYGHDAGLE</sequence>
<keyword evidence="3" id="KW-1185">Reference proteome</keyword>
<dbReference type="InterPro" id="IPR011322">
    <property type="entry name" value="N-reg_PII-like_a/b"/>
</dbReference>
<organism evidence="2 3">
    <name type="scientific">Rhodopseudomonas julia</name>
    <dbReference type="NCBI Taxonomy" id="200617"/>
    <lineage>
        <taxon>Bacteria</taxon>
        <taxon>Pseudomonadati</taxon>
        <taxon>Pseudomonadota</taxon>
        <taxon>Alphaproteobacteria</taxon>
        <taxon>Hyphomicrobiales</taxon>
        <taxon>Nitrobacteraceae</taxon>
        <taxon>Rhodopseudomonas</taxon>
    </lineage>
</organism>
<dbReference type="PANTHER" id="PTHR35983">
    <property type="entry name" value="UPF0166 PROTEIN TM_0021"/>
    <property type="match status" value="1"/>
</dbReference>
<dbReference type="Proteomes" id="UP001230253">
    <property type="component" value="Unassembled WGS sequence"/>
</dbReference>
<dbReference type="Pfam" id="PF02641">
    <property type="entry name" value="DUF190"/>
    <property type="match status" value="1"/>
</dbReference>
<proteinExistence type="inferred from homology"/>
<dbReference type="EMBL" id="JAUSUK010000002">
    <property type="protein sequence ID" value="MDQ0326713.1"/>
    <property type="molecule type" value="Genomic_DNA"/>
</dbReference>
<evidence type="ECO:0000313" key="3">
    <source>
        <dbReference type="Proteomes" id="UP001230253"/>
    </source>
</evidence>
<evidence type="ECO:0000256" key="1">
    <source>
        <dbReference type="ARBA" id="ARBA00010554"/>
    </source>
</evidence>
<dbReference type="RefSeq" id="WP_307154859.1">
    <property type="nucleotide sequence ID" value="NZ_JAUSUK010000002.1"/>
</dbReference>
<dbReference type="Gene3D" id="3.30.70.120">
    <property type="match status" value="1"/>
</dbReference>
<accession>A0ABU0C862</accession>
<dbReference type="SUPFAM" id="SSF54913">
    <property type="entry name" value="GlnB-like"/>
    <property type="match status" value="1"/>
</dbReference>
<evidence type="ECO:0000313" key="2">
    <source>
        <dbReference type="EMBL" id="MDQ0326713.1"/>
    </source>
</evidence>